<evidence type="ECO:0000313" key="1">
    <source>
        <dbReference type="EMBL" id="CAG8673252.1"/>
    </source>
</evidence>
<keyword evidence="2" id="KW-1185">Reference proteome</keyword>
<gene>
    <name evidence="1" type="ORF">SPELUC_LOCUS9771</name>
</gene>
<comment type="caution">
    <text evidence="1">The sequence shown here is derived from an EMBL/GenBank/DDBJ whole genome shotgun (WGS) entry which is preliminary data.</text>
</comment>
<reference evidence="1" key="1">
    <citation type="submission" date="2021-06" db="EMBL/GenBank/DDBJ databases">
        <authorList>
            <person name="Kallberg Y."/>
            <person name="Tangrot J."/>
            <person name="Rosling A."/>
        </authorList>
    </citation>
    <scope>NUCLEOTIDE SEQUENCE</scope>
    <source>
        <strain evidence="1">28 12/20/2015</strain>
    </source>
</reference>
<evidence type="ECO:0000313" key="2">
    <source>
        <dbReference type="Proteomes" id="UP000789366"/>
    </source>
</evidence>
<name>A0ACA9NRI7_9GLOM</name>
<sequence>METEPVLLTAIRRLQNPIPQYVLGTIPAIAIIEMCAYWLSAEYFDLGGNQINYMPVGHHAKQLNPTIEQADIITNWVAEASLLDRLSSLSSLYYIF</sequence>
<dbReference type="EMBL" id="CAJVPW010016889">
    <property type="protein sequence ID" value="CAG8673252.1"/>
    <property type="molecule type" value="Genomic_DNA"/>
</dbReference>
<organism evidence="1 2">
    <name type="scientific">Cetraspora pellucida</name>
    <dbReference type="NCBI Taxonomy" id="1433469"/>
    <lineage>
        <taxon>Eukaryota</taxon>
        <taxon>Fungi</taxon>
        <taxon>Fungi incertae sedis</taxon>
        <taxon>Mucoromycota</taxon>
        <taxon>Glomeromycotina</taxon>
        <taxon>Glomeromycetes</taxon>
        <taxon>Diversisporales</taxon>
        <taxon>Gigasporaceae</taxon>
        <taxon>Cetraspora</taxon>
    </lineage>
</organism>
<feature type="non-terminal residue" evidence="1">
    <location>
        <position position="96"/>
    </location>
</feature>
<proteinExistence type="predicted"/>
<accession>A0ACA9NRI7</accession>
<dbReference type="Proteomes" id="UP000789366">
    <property type="component" value="Unassembled WGS sequence"/>
</dbReference>
<protein>
    <submittedName>
        <fullName evidence="1">1319_t:CDS:1</fullName>
    </submittedName>
</protein>